<keyword evidence="3" id="KW-1185">Reference proteome</keyword>
<feature type="compositionally biased region" description="Basic residues" evidence="1">
    <location>
        <begin position="395"/>
        <end position="415"/>
    </location>
</feature>
<name>A0A1Q9EIC2_SYMMI</name>
<feature type="region of interest" description="Disordered" evidence="1">
    <location>
        <begin position="1622"/>
        <end position="1652"/>
    </location>
</feature>
<reference evidence="2 3" key="1">
    <citation type="submission" date="2016-02" db="EMBL/GenBank/DDBJ databases">
        <title>Genome analysis of coral dinoflagellate symbionts highlights evolutionary adaptations to a symbiotic lifestyle.</title>
        <authorList>
            <person name="Aranda M."/>
            <person name="Li Y."/>
            <person name="Liew Y.J."/>
            <person name="Baumgarten S."/>
            <person name="Simakov O."/>
            <person name="Wilson M."/>
            <person name="Piel J."/>
            <person name="Ashoor H."/>
            <person name="Bougouffa S."/>
            <person name="Bajic V.B."/>
            <person name="Ryu T."/>
            <person name="Ravasi T."/>
            <person name="Bayer T."/>
            <person name="Micklem G."/>
            <person name="Kim H."/>
            <person name="Bhak J."/>
            <person name="Lajeunesse T.C."/>
            <person name="Voolstra C.R."/>
        </authorList>
    </citation>
    <scope>NUCLEOTIDE SEQUENCE [LARGE SCALE GENOMIC DNA]</scope>
    <source>
        <strain evidence="2 3">CCMP2467</strain>
    </source>
</reference>
<feature type="region of interest" description="Disordered" evidence="1">
    <location>
        <begin position="384"/>
        <end position="436"/>
    </location>
</feature>
<dbReference type="Proteomes" id="UP000186817">
    <property type="component" value="Unassembled WGS sequence"/>
</dbReference>
<feature type="compositionally biased region" description="Basic and acidic residues" evidence="1">
    <location>
        <begin position="1581"/>
        <end position="1590"/>
    </location>
</feature>
<feature type="compositionally biased region" description="Acidic residues" evidence="1">
    <location>
        <begin position="575"/>
        <end position="598"/>
    </location>
</feature>
<feature type="region of interest" description="Disordered" evidence="1">
    <location>
        <begin position="1581"/>
        <end position="1601"/>
    </location>
</feature>
<feature type="compositionally biased region" description="Acidic residues" evidence="1">
    <location>
        <begin position="554"/>
        <end position="565"/>
    </location>
</feature>
<feature type="region of interest" description="Disordered" evidence="1">
    <location>
        <begin position="541"/>
        <end position="602"/>
    </location>
</feature>
<proteinExistence type="predicted"/>
<feature type="compositionally biased region" description="Low complexity" evidence="1">
    <location>
        <begin position="416"/>
        <end position="436"/>
    </location>
</feature>
<dbReference type="EMBL" id="LSRX01000145">
    <property type="protein sequence ID" value="OLQ07180.1"/>
    <property type="molecule type" value="Genomic_DNA"/>
</dbReference>
<evidence type="ECO:0000313" key="2">
    <source>
        <dbReference type="EMBL" id="OLQ07180.1"/>
    </source>
</evidence>
<gene>
    <name evidence="2" type="ORF">AK812_SmicGene9445</name>
</gene>
<evidence type="ECO:0000313" key="3">
    <source>
        <dbReference type="Proteomes" id="UP000186817"/>
    </source>
</evidence>
<accession>A0A1Q9EIC2</accession>
<protein>
    <submittedName>
        <fullName evidence="2">Uncharacterized protein</fullName>
    </submittedName>
</protein>
<organism evidence="2 3">
    <name type="scientific">Symbiodinium microadriaticum</name>
    <name type="common">Dinoflagellate</name>
    <name type="synonym">Zooxanthella microadriatica</name>
    <dbReference type="NCBI Taxonomy" id="2951"/>
    <lineage>
        <taxon>Eukaryota</taxon>
        <taxon>Sar</taxon>
        <taxon>Alveolata</taxon>
        <taxon>Dinophyceae</taxon>
        <taxon>Suessiales</taxon>
        <taxon>Symbiodiniaceae</taxon>
        <taxon>Symbiodinium</taxon>
    </lineage>
</organism>
<evidence type="ECO:0000256" key="1">
    <source>
        <dbReference type="SAM" id="MobiDB-lite"/>
    </source>
</evidence>
<dbReference type="OrthoDB" id="419129at2759"/>
<comment type="caution">
    <text evidence="2">The sequence shown here is derived from an EMBL/GenBank/DDBJ whole genome shotgun (WGS) entry which is preliminary data.</text>
</comment>
<sequence length="1707" mass="190796">MMFSADFQKRIERQAPWINEEGYLFESPKMRKENIAAAQLNETRADERLWTEQGQDLCPSLADFEVSCLQMCSRIYPGGLFYCMPFRSDSEQASMDMVAEFLCQLLRLCYTINVRVVLHLKYNCFCQLQQYQCFKDTSKRLSLWKGIFTMSSFGSPKQSPTVLWGTDKLIIESTKFAMRSHRRLKGLVSFRRHPADDITGTFVYAATSLCKSAAVQWLVFWGRCLDDTMHWVCPEVVEVVLLRHRRSMDQLISLDMSRVLDRITQDLIEQDIDFRFLSTGNGETLFKSRRVDMKFQDSDFFVTRPIGGTPVAPCCGTYDDCNDKCRGKLGEIGIFECQMPLCWVQIDTICTLIGEHSSDDVRRGGSFAFVMSTARKSLESVFSGAAGSGTDKNDKKKKKKDRKKKDAKKRKKGKKCSSSSQSSTTSPEQPSTSASELHMEDAAGLFGLTKKHLARPADAVYLDDLSTRQLAYTVSLVSNSMVASDTFEIGGELVTCIECTGCIYGVETPPRRHGAALCLDWKFPGGKKAWTDQLENKLKQFREKKLPTPKVEPKEEDEGEGEATGDDVPRPNSSDFEDDDGEGDDDDELPNESGDDDSDLFKGRFAAAPKSTEQTLEEMLGSLPPKLAGLKESFDGKLLESLPKSLSESDFTNWFRVLVKEQLLKLEDFEALKPLNGTLSSQLEASKPYFSKMSLKVVMAAVQWLKNRLDALLELGEGSARDDLKTRIIEKIRYVDGCFWKNQTSEDADGSPDPESRCKHDSFETLYLPCVHQEIEGYTMLFRAEEIWALGNRQLDGLGQDIAESWKINLKVHVIRKRSYKGSPNKVGAERLRLPFDGLTYPAAIFLSAYVLQSRGCKPEMQQAALKTLAVILGASLPGSLKVPLIPNTEDCLLYVQDGHVSLASWNAFLNFADLKTRWHQCKLFLKEKQSVDTGPRVAVVVWFLLRQPRNDQIQDRYTFGRIQRGSGFCCSSADATLKDVGLEDLCLGHYGRPKALGALKEEKLAAKQELRALSNILSHVGQNLDQIWGPCPLAPVNGDTEDKTAARRRQHEHCLRDRQLRKLQGGPLYSCYQYLAHHGASISLIRDELNDYAEWMVVPGEKIALGYADKDDVLMELFSRDILKENGLPCTTDASFNFAKVVEILGKVLKCLVLEPALMDELLFGLFSFARRVVLGIKFRRGPTFRCILSEALGMLLAVVHELEQHHLYLRTAPWKAACLIAPADDPETKARVLKELEAEWTMVVSLEAHPASAAELQQHCGFTLFQNYREVMTVCEKHGWKEHDEVASIMRSWFPEVAWSSNVESLFSEMSAAVKKSGQSDLGSVANLMSVGIRGLTRRICIQEDAPQSLKLDKDDWSGQQVSGLKSKIFTPSSSPACGSEQSMIRMQIVVVVVVGLVFPPFLSSFHFQAVRLKELPYVFTGGLPKEETDETRIPVNGTNQDELEDPLCDGESTKVLTLLIGRSLVSTLLVSAEEVKIFDYTIHVAEQTLEAKCGSNLLLRRGAREFSLLGWLVEKGGILKARVSSLMDLMDSMGIGMAKNSTKAQRIRKILALSSVRQECSQASIDRILKDLEHQEAKRKAKDDKQAVPEPARDEEEIIWEELEDDPAARACRELLQGQDEEEEVGDEPAGQEALPGGQAGEASRASRAMLSASTSLPEDLLRLMPLPAGTSMNKVVHSDRTLPHFQGKLHSGALVDGKTPVCT</sequence>